<dbReference type="OrthoDB" id="2344588at2759"/>
<dbReference type="AlphaFoldDB" id="A0A8K0K7W5"/>
<dbReference type="GO" id="GO:0008289">
    <property type="term" value="F:lipid binding"/>
    <property type="evidence" value="ECO:0007669"/>
    <property type="project" value="InterPro"/>
</dbReference>
<protein>
    <recommendedName>
        <fullName evidence="2">START domain-containing protein</fullName>
    </recommendedName>
</protein>
<dbReference type="Pfam" id="PF01852">
    <property type="entry name" value="START"/>
    <property type="match status" value="1"/>
</dbReference>
<dbReference type="GO" id="GO:0005737">
    <property type="term" value="C:cytoplasm"/>
    <property type="evidence" value="ECO:0007669"/>
    <property type="project" value="UniProtKB-ARBA"/>
</dbReference>
<reference evidence="3" key="2">
    <citation type="submission" date="2017-10" db="EMBL/GenBank/DDBJ databases">
        <title>Ladona fulva Genome sequencing and assembly.</title>
        <authorList>
            <person name="Murali S."/>
            <person name="Richards S."/>
            <person name="Bandaranaike D."/>
            <person name="Bellair M."/>
            <person name="Blankenburg K."/>
            <person name="Chao H."/>
            <person name="Dinh H."/>
            <person name="Doddapaneni H."/>
            <person name="Dugan-Rocha S."/>
            <person name="Elkadiri S."/>
            <person name="Gnanaolivu R."/>
            <person name="Hernandez B."/>
            <person name="Skinner E."/>
            <person name="Javaid M."/>
            <person name="Lee S."/>
            <person name="Li M."/>
            <person name="Ming W."/>
            <person name="Munidasa M."/>
            <person name="Muniz J."/>
            <person name="Nguyen L."/>
            <person name="Hughes D."/>
            <person name="Osuji N."/>
            <person name="Pu L.-L."/>
            <person name="Puazo M."/>
            <person name="Qu C."/>
            <person name="Quiroz J."/>
            <person name="Raj R."/>
            <person name="Weissenberger G."/>
            <person name="Xin Y."/>
            <person name="Zou X."/>
            <person name="Han Y."/>
            <person name="Worley K."/>
            <person name="Muzny D."/>
            <person name="Gibbs R."/>
        </authorList>
    </citation>
    <scope>NUCLEOTIDE SEQUENCE</scope>
    <source>
        <strain evidence="3">Sampled in the wild</strain>
    </source>
</reference>
<dbReference type="GO" id="GO:0035621">
    <property type="term" value="P:ER to Golgi ceramide transport"/>
    <property type="evidence" value="ECO:0007669"/>
    <property type="project" value="TreeGrafter"/>
</dbReference>
<dbReference type="Proteomes" id="UP000792457">
    <property type="component" value="Unassembled WGS sequence"/>
</dbReference>
<accession>A0A8K0K7W5</accession>
<evidence type="ECO:0000256" key="1">
    <source>
        <dbReference type="SAM" id="SignalP"/>
    </source>
</evidence>
<evidence type="ECO:0000259" key="2">
    <source>
        <dbReference type="Pfam" id="PF01852"/>
    </source>
</evidence>
<feature type="signal peptide" evidence="1">
    <location>
        <begin position="1"/>
        <end position="16"/>
    </location>
</feature>
<dbReference type="Gene3D" id="3.30.530.20">
    <property type="match status" value="1"/>
</dbReference>
<keyword evidence="1" id="KW-0732">Signal</keyword>
<dbReference type="InterPro" id="IPR023393">
    <property type="entry name" value="START-like_dom_sf"/>
</dbReference>
<dbReference type="SUPFAM" id="SSF55961">
    <property type="entry name" value="Bet v1-like"/>
    <property type="match status" value="1"/>
</dbReference>
<gene>
    <name evidence="3" type="ORF">J437_LFUL008351</name>
</gene>
<feature type="chain" id="PRO_5035419162" description="START domain-containing protein" evidence="1">
    <location>
        <begin position="17"/>
        <end position="86"/>
    </location>
</feature>
<organism evidence="3 4">
    <name type="scientific">Ladona fulva</name>
    <name type="common">Scarce chaser dragonfly</name>
    <name type="synonym">Libellula fulva</name>
    <dbReference type="NCBI Taxonomy" id="123851"/>
    <lineage>
        <taxon>Eukaryota</taxon>
        <taxon>Metazoa</taxon>
        <taxon>Ecdysozoa</taxon>
        <taxon>Arthropoda</taxon>
        <taxon>Hexapoda</taxon>
        <taxon>Insecta</taxon>
        <taxon>Pterygota</taxon>
        <taxon>Palaeoptera</taxon>
        <taxon>Odonata</taxon>
        <taxon>Epiprocta</taxon>
        <taxon>Anisoptera</taxon>
        <taxon>Libelluloidea</taxon>
        <taxon>Libellulidae</taxon>
        <taxon>Ladona</taxon>
    </lineage>
</organism>
<proteinExistence type="predicted"/>
<name>A0A8K0K7W5_LADFU</name>
<dbReference type="PANTHER" id="PTHR19308:SF53">
    <property type="entry name" value="CERAMIDE TRANSFER PROTEIN"/>
    <property type="match status" value="1"/>
</dbReference>
<keyword evidence="4" id="KW-1185">Reference proteome</keyword>
<dbReference type="InterPro" id="IPR051213">
    <property type="entry name" value="START_lipid_transfer"/>
</dbReference>
<dbReference type="PANTHER" id="PTHR19308">
    <property type="entry name" value="PHOSPHATIDYLCHOLINE TRANSFER PROTEIN"/>
    <property type="match status" value="1"/>
</dbReference>
<comment type="caution">
    <text evidence="3">The sequence shown here is derived from an EMBL/GenBank/DDBJ whole genome shotgun (WGS) entry which is preliminary data.</text>
</comment>
<reference evidence="3" key="1">
    <citation type="submission" date="2013-04" db="EMBL/GenBank/DDBJ databases">
        <authorList>
            <person name="Qu J."/>
            <person name="Murali S.C."/>
            <person name="Bandaranaike D."/>
            <person name="Bellair M."/>
            <person name="Blankenburg K."/>
            <person name="Chao H."/>
            <person name="Dinh H."/>
            <person name="Doddapaneni H."/>
            <person name="Downs B."/>
            <person name="Dugan-Rocha S."/>
            <person name="Elkadiri S."/>
            <person name="Gnanaolivu R.D."/>
            <person name="Hernandez B."/>
            <person name="Javaid M."/>
            <person name="Jayaseelan J.C."/>
            <person name="Lee S."/>
            <person name="Li M."/>
            <person name="Ming W."/>
            <person name="Munidasa M."/>
            <person name="Muniz J."/>
            <person name="Nguyen L."/>
            <person name="Ongeri F."/>
            <person name="Osuji N."/>
            <person name="Pu L.-L."/>
            <person name="Puazo M."/>
            <person name="Qu C."/>
            <person name="Quiroz J."/>
            <person name="Raj R."/>
            <person name="Weissenberger G."/>
            <person name="Xin Y."/>
            <person name="Zou X."/>
            <person name="Han Y."/>
            <person name="Richards S."/>
            <person name="Worley K."/>
            <person name="Muzny D."/>
            <person name="Gibbs R."/>
        </authorList>
    </citation>
    <scope>NUCLEOTIDE SEQUENCE</scope>
    <source>
        <strain evidence="3">Sampled in the wild</strain>
    </source>
</reference>
<feature type="domain" description="START" evidence="2">
    <location>
        <begin position="21"/>
        <end position="80"/>
    </location>
</feature>
<dbReference type="EMBL" id="KZ308392">
    <property type="protein sequence ID" value="KAG8228855.1"/>
    <property type="molecule type" value="Genomic_DNA"/>
</dbReference>
<dbReference type="InterPro" id="IPR002913">
    <property type="entry name" value="START_lipid-bd_dom"/>
</dbReference>
<evidence type="ECO:0000313" key="3">
    <source>
        <dbReference type="EMBL" id="KAG8228855.1"/>
    </source>
</evidence>
<sequence>MNSGKCVRVFLTVCLACQTFIDPPKDGAEIARDDITCKITYCSVVNPGGWAPASVLRAVYKREYPKFLKKFTQYVIDQCKDNPILF</sequence>
<evidence type="ECO:0000313" key="4">
    <source>
        <dbReference type="Proteomes" id="UP000792457"/>
    </source>
</evidence>